<name>A0A2N5M1H5_9BACI</name>
<gene>
    <name evidence="2" type="ORF">CUU66_20250</name>
</gene>
<dbReference type="RefSeq" id="WP_101645208.1">
    <property type="nucleotide sequence ID" value="NZ_PGUY01000065.1"/>
</dbReference>
<comment type="caution">
    <text evidence="2">The sequence shown here is derived from an EMBL/GenBank/DDBJ whole genome shotgun (WGS) entry which is preliminary data.</text>
</comment>
<dbReference type="AlphaFoldDB" id="A0A2N5M1H5"/>
<dbReference type="Proteomes" id="UP000234748">
    <property type="component" value="Unassembled WGS sequence"/>
</dbReference>
<accession>A0A2N5M1H5</accession>
<dbReference type="OrthoDB" id="2995985at2"/>
<protein>
    <submittedName>
        <fullName evidence="2">Uncharacterized protein</fullName>
    </submittedName>
</protein>
<reference evidence="2 3" key="1">
    <citation type="submission" date="2017-11" db="EMBL/GenBank/DDBJ databases">
        <title>Comparitive Functional Genomics of Dry Heat Resistant strains isolated from the Viking Spacecraft.</title>
        <authorList>
            <person name="Seuylemezian A."/>
            <person name="Cooper K."/>
            <person name="Vaishampayan P."/>
        </authorList>
    </citation>
    <scope>NUCLEOTIDE SEQUENCE [LARGE SCALE GENOMIC DNA]</scope>
    <source>
        <strain evidence="2 3">V1-29</strain>
    </source>
</reference>
<dbReference type="EMBL" id="PGUY01000065">
    <property type="protein sequence ID" value="PLT28133.1"/>
    <property type="molecule type" value="Genomic_DNA"/>
</dbReference>
<keyword evidence="1" id="KW-0175">Coiled coil</keyword>
<evidence type="ECO:0000313" key="3">
    <source>
        <dbReference type="Proteomes" id="UP000234748"/>
    </source>
</evidence>
<organism evidence="2 3">
    <name type="scientific">Peribacillus deserti</name>
    <dbReference type="NCBI Taxonomy" id="673318"/>
    <lineage>
        <taxon>Bacteria</taxon>
        <taxon>Bacillati</taxon>
        <taxon>Bacillota</taxon>
        <taxon>Bacilli</taxon>
        <taxon>Bacillales</taxon>
        <taxon>Bacillaceae</taxon>
        <taxon>Peribacillus</taxon>
    </lineage>
</organism>
<sequence>MYTISNPDVKRRSDLIVYHVQTNESIHLSDKSCYDIVSNLAGVVEKMERQLRRYREENHALRWNELNIYLKRHKPAGYEETLKLMARLDNKESIR</sequence>
<evidence type="ECO:0000313" key="2">
    <source>
        <dbReference type="EMBL" id="PLT28133.1"/>
    </source>
</evidence>
<evidence type="ECO:0000256" key="1">
    <source>
        <dbReference type="SAM" id="Coils"/>
    </source>
</evidence>
<keyword evidence="3" id="KW-1185">Reference proteome</keyword>
<feature type="coiled-coil region" evidence="1">
    <location>
        <begin position="37"/>
        <end position="64"/>
    </location>
</feature>
<proteinExistence type="predicted"/>